<feature type="transmembrane region" description="Helical" evidence="1">
    <location>
        <begin position="64"/>
        <end position="96"/>
    </location>
</feature>
<dbReference type="RefSeq" id="WP_311364219.1">
    <property type="nucleotide sequence ID" value="NZ_JAVRIC010000005.1"/>
</dbReference>
<protein>
    <recommendedName>
        <fullName evidence="4">Transmembrane protein</fullName>
    </recommendedName>
</protein>
<evidence type="ECO:0000313" key="2">
    <source>
        <dbReference type="EMBL" id="MDT0496828.1"/>
    </source>
</evidence>
<evidence type="ECO:0000256" key="1">
    <source>
        <dbReference type="SAM" id="Phobius"/>
    </source>
</evidence>
<evidence type="ECO:0000313" key="3">
    <source>
        <dbReference type="Proteomes" id="UP001254608"/>
    </source>
</evidence>
<keyword evidence="1" id="KW-0812">Transmembrane</keyword>
<gene>
    <name evidence="2" type="ORF">RM530_05545</name>
</gene>
<organism evidence="2 3">
    <name type="scientific">Banduia mediterranea</name>
    <dbReference type="NCBI Taxonomy" id="3075609"/>
    <lineage>
        <taxon>Bacteria</taxon>
        <taxon>Pseudomonadati</taxon>
        <taxon>Pseudomonadota</taxon>
        <taxon>Gammaproteobacteria</taxon>
        <taxon>Nevskiales</taxon>
        <taxon>Algiphilaceae</taxon>
        <taxon>Banduia</taxon>
    </lineage>
</organism>
<comment type="caution">
    <text evidence="2">The sequence shown here is derived from an EMBL/GenBank/DDBJ whole genome shotgun (WGS) entry which is preliminary data.</text>
</comment>
<dbReference type="EMBL" id="JAVRIC010000005">
    <property type="protein sequence ID" value="MDT0496828.1"/>
    <property type="molecule type" value="Genomic_DNA"/>
</dbReference>
<feature type="transmembrane region" description="Helical" evidence="1">
    <location>
        <begin position="20"/>
        <end position="43"/>
    </location>
</feature>
<sequence length="113" mass="13072">MEAVSETGIPENEKQGVMIAYILHVLGSFTGLTAIVGIIINHIRVNEVTSEFARSHHRWMIRTFWWSLVWVVIGGITTLIFVGFLILFAVTIWWIYRLVRGILNYLDNKPMRI</sequence>
<accession>A0ABU2WH25</accession>
<reference evidence="2 3" key="1">
    <citation type="submission" date="2023-09" db="EMBL/GenBank/DDBJ databases">
        <authorList>
            <person name="Rey-Velasco X."/>
        </authorList>
    </citation>
    <scope>NUCLEOTIDE SEQUENCE [LARGE SCALE GENOMIC DNA]</scope>
    <source>
        <strain evidence="2 3">W345</strain>
    </source>
</reference>
<evidence type="ECO:0008006" key="4">
    <source>
        <dbReference type="Google" id="ProtNLM"/>
    </source>
</evidence>
<dbReference type="Proteomes" id="UP001254608">
    <property type="component" value="Unassembled WGS sequence"/>
</dbReference>
<proteinExistence type="predicted"/>
<keyword evidence="3" id="KW-1185">Reference proteome</keyword>
<name>A0ABU2WH25_9GAMM</name>
<keyword evidence="1" id="KW-1133">Transmembrane helix</keyword>
<keyword evidence="1" id="KW-0472">Membrane</keyword>